<evidence type="ECO:0000313" key="1">
    <source>
        <dbReference type="EMBL" id="JAH37609.1"/>
    </source>
</evidence>
<accession>A0A0E9S853</accession>
<reference evidence="1" key="1">
    <citation type="submission" date="2014-11" db="EMBL/GenBank/DDBJ databases">
        <authorList>
            <person name="Amaro Gonzalez C."/>
        </authorList>
    </citation>
    <scope>NUCLEOTIDE SEQUENCE</scope>
</reference>
<sequence length="45" mass="5074">MRQNLFCNENIIPVTGTSTKRLRVHAVAMAQSQVHDCKAVGNMRF</sequence>
<organism evidence="1">
    <name type="scientific">Anguilla anguilla</name>
    <name type="common">European freshwater eel</name>
    <name type="synonym">Muraena anguilla</name>
    <dbReference type="NCBI Taxonomy" id="7936"/>
    <lineage>
        <taxon>Eukaryota</taxon>
        <taxon>Metazoa</taxon>
        <taxon>Chordata</taxon>
        <taxon>Craniata</taxon>
        <taxon>Vertebrata</taxon>
        <taxon>Euteleostomi</taxon>
        <taxon>Actinopterygii</taxon>
        <taxon>Neopterygii</taxon>
        <taxon>Teleostei</taxon>
        <taxon>Anguilliformes</taxon>
        <taxon>Anguillidae</taxon>
        <taxon>Anguilla</taxon>
    </lineage>
</organism>
<reference evidence="1" key="2">
    <citation type="journal article" date="2015" name="Fish Shellfish Immunol.">
        <title>Early steps in the European eel (Anguilla anguilla)-Vibrio vulnificus interaction in the gills: Role of the RtxA13 toxin.</title>
        <authorList>
            <person name="Callol A."/>
            <person name="Pajuelo D."/>
            <person name="Ebbesson L."/>
            <person name="Teles M."/>
            <person name="MacKenzie S."/>
            <person name="Amaro C."/>
        </authorList>
    </citation>
    <scope>NUCLEOTIDE SEQUENCE</scope>
</reference>
<name>A0A0E9S853_ANGAN</name>
<dbReference type="AlphaFoldDB" id="A0A0E9S853"/>
<dbReference type="EMBL" id="GBXM01070968">
    <property type="protein sequence ID" value="JAH37609.1"/>
    <property type="molecule type" value="Transcribed_RNA"/>
</dbReference>
<proteinExistence type="predicted"/>
<protein>
    <submittedName>
        <fullName evidence="1">Uncharacterized protein</fullName>
    </submittedName>
</protein>